<dbReference type="GO" id="GO:0005524">
    <property type="term" value="F:ATP binding"/>
    <property type="evidence" value="ECO:0007669"/>
    <property type="project" value="UniProtKB-KW"/>
</dbReference>
<dbReference type="Pfam" id="PF01812">
    <property type="entry name" value="5-FTHF_cyc-lig"/>
    <property type="match status" value="1"/>
</dbReference>
<proteinExistence type="inferred from homology"/>
<evidence type="ECO:0000256" key="1">
    <source>
        <dbReference type="ARBA" id="ARBA00010638"/>
    </source>
</evidence>
<comment type="similarity">
    <text evidence="1 5">Belongs to the 5-formyltetrahydrofolate cyclo-ligase family.</text>
</comment>
<dbReference type="GO" id="GO:0009396">
    <property type="term" value="P:folic acid-containing compound biosynthetic process"/>
    <property type="evidence" value="ECO:0007669"/>
    <property type="project" value="TreeGrafter"/>
</dbReference>
<dbReference type="InterPro" id="IPR002698">
    <property type="entry name" value="FTHF_cligase"/>
</dbReference>
<keyword evidence="5" id="KW-0460">Magnesium</keyword>
<gene>
    <name evidence="6" type="primary">fthC</name>
    <name evidence="6" type="ORF">Lsha_2878</name>
</gene>
<keyword evidence="3 4" id="KW-0067">ATP-binding</keyword>
<keyword evidence="6" id="KW-0436">Ligase</keyword>
<sequence length="190" mass="21947">MPDQFKTALRNSIKQVRAKVTVPYRTTSSNQICNRIRTLDQYRHAKRIALYFAINGEVDLSNLWNSAPLHGKFCYFPALNDDATLSFLPATPKTPFKKNRYGILEPDVSFDLALPIEELDLIIMPLVAFDFRCTRMGMGAGYYDRTLQNRTNVALFGVAYQFQRVDYIEPQPWDIPLDAVITQKAIYWRN</sequence>
<accession>A0A0W0YIK5</accession>
<dbReference type="EC" id="6.3.3.2" evidence="5"/>
<dbReference type="Gene3D" id="3.40.50.10420">
    <property type="entry name" value="NagB/RpiA/CoA transferase-like"/>
    <property type="match status" value="1"/>
</dbReference>
<dbReference type="PATRIC" id="fig|1122169.6.peg.3309"/>
<dbReference type="RefSeq" id="WP_018577707.1">
    <property type="nucleotide sequence ID" value="NZ_KB892406.1"/>
</dbReference>
<dbReference type="GO" id="GO:0046872">
    <property type="term" value="F:metal ion binding"/>
    <property type="evidence" value="ECO:0007669"/>
    <property type="project" value="UniProtKB-KW"/>
</dbReference>
<feature type="binding site" evidence="4">
    <location>
        <begin position="6"/>
        <end position="10"/>
    </location>
    <ligand>
        <name>ATP</name>
        <dbReference type="ChEBI" id="CHEBI:30616"/>
    </ligand>
</feature>
<dbReference type="PIRSF" id="PIRSF006806">
    <property type="entry name" value="FTHF_cligase"/>
    <property type="match status" value="1"/>
</dbReference>
<evidence type="ECO:0000256" key="5">
    <source>
        <dbReference type="RuleBase" id="RU361279"/>
    </source>
</evidence>
<dbReference type="GO" id="GO:0030272">
    <property type="term" value="F:5-formyltetrahydrofolate cyclo-ligase activity"/>
    <property type="evidence" value="ECO:0007669"/>
    <property type="project" value="UniProtKB-EC"/>
</dbReference>
<dbReference type="STRING" id="1122169.Lsha_2878"/>
<dbReference type="AlphaFoldDB" id="A0A0W0YIK5"/>
<dbReference type="InterPro" id="IPR024185">
    <property type="entry name" value="FTHF_cligase-like_sf"/>
</dbReference>
<evidence type="ECO:0000256" key="3">
    <source>
        <dbReference type="ARBA" id="ARBA00022840"/>
    </source>
</evidence>
<comment type="caution">
    <text evidence="6">The sequence shown here is derived from an EMBL/GenBank/DDBJ whole genome shotgun (WGS) entry which is preliminary data.</text>
</comment>
<reference evidence="6 7" key="1">
    <citation type="submission" date="2015-11" db="EMBL/GenBank/DDBJ databases">
        <title>Genomic analysis of 38 Legionella species identifies large and diverse effector repertoires.</title>
        <authorList>
            <person name="Burstein D."/>
            <person name="Amaro F."/>
            <person name="Zusman T."/>
            <person name="Lifshitz Z."/>
            <person name="Cohen O."/>
            <person name="Gilbert J.A."/>
            <person name="Pupko T."/>
            <person name="Shuman H.A."/>
            <person name="Segal G."/>
        </authorList>
    </citation>
    <scope>NUCLEOTIDE SEQUENCE [LARGE SCALE GENOMIC DNA]</scope>
    <source>
        <strain evidence="6 7">ATCC 49655</strain>
    </source>
</reference>
<dbReference type="OrthoDB" id="9801938at2"/>
<dbReference type="GO" id="GO:0035999">
    <property type="term" value="P:tetrahydrofolate interconversion"/>
    <property type="evidence" value="ECO:0007669"/>
    <property type="project" value="TreeGrafter"/>
</dbReference>
<evidence type="ECO:0000313" key="7">
    <source>
        <dbReference type="Proteomes" id="UP000054600"/>
    </source>
</evidence>
<keyword evidence="2 4" id="KW-0547">Nucleotide-binding</keyword>
<dbReference type="eggNOG" id="COG0212">
    <property type="taxonomic scope" value="Bacteria"/>
</dbReference>
<evidence type="ECO:0000256" key="4">
    <source>
        <dbReference type="PIRSR" id="PIRSR006806-1"/>
    </source>
</evidence>
<evidence type="ECO:0000256" key="2">
    <source>
        <dbReference type="ARBA" id="ARBA00022741"/>
    </source>
</evidence>
<name>A0A0W0YIK5_9GAMM</name>
<feature type="binding site" evidence="4">
    <location>
        <position position="57"/>
    </location>
    <ligand>
        <name>substrate</name>
    </ligand>
</feature>
<protein>
    <recommendedName>
        <fullName evidence="5">5-formyltetrahydrofolate cyclo-ligase</fullName>
        <ecNumber evidence="5">6.3.3.2</ecNumber>
    </recommendedName>
</protein>
<comment type="cofactor">
    <cofactor evidence="5">
        <name>Mg(2+)</name>
        <dbReference type="ChEBI" id="CHEBI:18420"/>
    </cofactor>
</comment>
<evidence type="ECO:0000313" key="6">
    <source>
        <dbReference type="EMBL" id="KTD56479.1"/>
    </source>
</evidence>
<organism evidence="6 7">
    <name type="scientific">Legionella shakespearei DSM 23087</name>
    <dbReference type="NCBI Taxonomy" id="1122169"/>
    <lineage>
        <taxon>Bacteria</taxon>
        <taxon>Pseudomonadati</taxon>
        <taxon>Pseudomonadota</taxon>
        <taxon>Gammaproteobacteria</taxon>
        <taxon>Legionellales</taxon>
        <taxon>Legionellaceae</taxon>
        <taxon>Legionella</taxon>
    </lineage>
</organism>
<dbReference type="PANTHER" id="PTHR23407">
    <property type="entry name" value="ATPASE INHIBITOR/5-FORMYLTETRAHYDROFOLATE CYCLO-LIGASE"/>
    <property type="match status" value="1"/>
</dbReference>
<keyword evidence="7" id="KW-1185">Reference proteome</keyword>
<dbReference type="PANTHER" id="PTHR23407:SF1">
    <property type="entry name" value="5-FORMYLTETRAHYDROFOLATE CYCLO-LIGASE"/>
    <property type="match status" value="1"/>
</dbReference>
<dbReference type="InterPro" id="IPR037171">
    <property type="entry name" value="NagB/RpiA_transferase-like"/>
</dbReference>
<dbReference type="SUPFAM" id="SSF100950">
    <property type="entry name" value="NagB/RpiA/CoA transferase-like"/>
    <property type="match status" value="1"/>
</dbReference>
<feature type="binding site" evidence="4">
    <location>
        <begin position="135"/>
        <end position="143"/>
    </location>
    <ligand>
        <name>ATP</name>
        <dbReference type="ChEBI" id="CHEBI:30616"/>
    </ligand>
</feature>
<dbReference type="NCBIfam" id="TIGR02727">
    <property type="entry name" value="MTHFS_bact"/>
    <property type="match status" value="1"/>
</dbReference>
<keyword evidence="5" id="KW-0479">Metal-binding</keyword>
<dbReference type="EMBL" id="LNYW01000074">
    <property type="protein sequence ID" value="KTD56479.1"/>
    <property type="molecule type" value="Genomic_DNA"/>
</dbReference>
<dbReference type="Proteomes" id="UP000054600">
    <property type="component" value="Unassembled WGS sequence"/>
</dbReference>
<comment type="catalytic activity">
    <reaction evidence="5">
        <text>(6S)-5-formyl-5,6,7,8-tetrahydrofolate + ATP = (6R)-5,10-methenyltetrahydrofolate + ADP + phosphate</text>
        <dbReference type="Rhea" id="RHEA:10488"/>
        <dbReference type="ChEBI" id="CHEBI:30616"/>
        <dbReference type="ChEBI" id="CHEBI:43474"/>
        <dbReference type="ChEBI" id="CHEBI:57455"/>
        <dbReference type="ChEBI" id="CHEBI:57457"/>
        <dbReference type="ChEBI" id="CHEBI:456216"/>
        <dbReference type="EC" id="6.3.3.2"/>
    </reaction>
</comment>